<feature type="domain" description="RIH" evidence="2">
    <location>
        <begin position="158"/>
        <end position="310"/>
    </location>
</feature>
<keyword evidence="1" id="KW-0175">Coiled coil</keyword>
<accession>A0AAD9IZL0</accession>
<reference evidence="3" key="1">
    <citation type="journal article" date="2023" name="Mol. Biol. Evol.">
        <title>Third-Generation Sequencing Reveals the Adaptive Role of the Epigenome in Three Deep-Sea Polychaetes.</title>
        <authorList>
            <person name="Perez M."/>
            <person name="Aroh O."/>
            <person name="Sun Y."/>
            <person name="Lan Y."/>
            <person name="Juniper S.K."/>
            <person name="Young C.R."/>
            <person name="Angers B."/>
            <person name="Qian P.Y."/>
        </authorList>
    </citation>
    <scope>NUCLEOTIDE SEQUENCE</scope>
    <source>
        <strain evidence="3">P08H-3</strain>
    </source>
</reference>
<dbReference type="PANTHER" id="PTHR13715">
    <property type="entry name" value="RYANODINE RECEPTOR AND IP3 RECEPTOR"/>
    <property type="match status" value="1"/>
</dbReference>
<evidence type="ECO:0000313" key="4">
    <source>
        <dbReference type="Proteomes" id="UP001208570"/>
    </source>
</evidence>
<feature type="coiled-coil region" evidence="1">
    <location>
        <begin position="1021"/>
        <end position="1055"/>
    </location>
</feature>
<sequence>MCTRKYLKVEGKTVTLTDDHMDPKTVFRLHPVIMEKDQIEYETYCRIEQVVSNHWLHAELEDYKRKQFQKSDSNEMSMTGLPWTRAPLKKITVSQEMQYDDAFTLQEVREEHLFNFNFMAGMVPGIQKILEDKKAGHTLKTRETTEIIEMLQELQSVLVMNSVPNKNKQKLVRNLRIVELLVKPTNSYECSIQSNLTAIMVQCYDTLHKYLMGDSRKNELYMAKHLDFFESQIANEGYIGLNAAHMVMELVKDNRKIVDRITHKHIDHFVDLLKSNKQELQSDEEFLFLDHQLDLFGKLCYGRNEYAINVITEKLGYLTWQEAFCCLTDDNLPDQLKAKYCHLIIVLFVDVGANMSVLDRVNLTFVYHYIGEDKRDDEQDINKDMTASDIGHNMLVQQVLRLVHYLAKFGYYGDLNDIEQLMGPLLSVNVLDDVLKHYRETTRYQEHPETQAIVDAKYQAMEVLDLFFNYRFNIRLEWPCGRLTLYNSPLVLTFRSLKTSFDWVGDGTFKVVLDLFCQLFTIHAVTKGHMVDTNTMIAIHHPSPMICGVSTTDLNQLAVKKLQDIFDKSALFTNYPMVDVLLVLITKQSIEVLAELHKMLPVMQRLTSAKMTQEQTKQMSDMLSKMITYHINFHVHEPPSILSTVFDILSQEIDIRLMVFTGNKSTCLKVFSYQVQKIMQLVSSFSNKAPQFLDLLNALVKGENRFIESICQTIFSIKELLEILTDANISNNLKRPYVRFLLWVYLNTASGMIDSGAGDLPHDDEQGHGDWKKYHGSLHYILDAVLPFLLIFFRSFYQPDRENHPEEADYVDTLAQSLVDFSKVVGPLISNPTHMKSMVGCINVILSTSTLAVNVMEDFQQTFGAKASMGNISSDARKEYLASFQQEEELNGQLNVFAINYSATYGGYNDVKTQIGFDKIEKGSLKVLHKAKREKYKKEIPNGREAHTTVRPDVNCKSHVIRVTMIKPARCELISASANYVNEWDRLNQEQLDNKCLQLLRALVHNQIVQLPLDWEFDVKKNNKRSLIAQHQAKIEEAIDQMKTLRKAMKNGRQVEEVLAVNMAGSILLSQLHASRMSMDNKGHKRYLFYSWFYIFAFQNE</sequence>
<dbReference type="InterPro" id="IPR000699">
    <property type="entry name" value="RIH_dom"/>
</dbReference>
<dbReference type="Gene3D" id="1.25.10.30">
    <property type="entry name" value="IP3 receptor type 1 binding core, RIH domain"/>
    <property type="match status" value="1"/>
</dbReference>
<dbReference type="Pfam" id="PF01365">
    <property type="entry name" value="RYDR_ITPR"/>
    <property type="match status" value="1"/>
</dbReference>
<evidence type="ECO:0000256" key="1">
    <source>
        <dbReference type="SAM" id="Coils"/>
    </source>
</evidence>
<dbReference type="InterPro" id="IPR015925">
    <property type="entry name" value="Ryanodine_IP3_receptor"/>
</dbReference>
<comment type="caution">
    <text evidence="3">The sequence shown here is derived from an EMBL/GenBank/DDBJ whole genome shotgun (WGS) entry which is preliminary data.</text>
</comment>
<dbReference type="InterPro" id="IPR035910">
    <property type="entry name" value="RyR/IP3R_RIH_dom_sf"/>
</dbReference>
<dbReference type="AlphaFoldDB" id="A0AAD9IZL0"/>
<evidence type="ECO:0000259" key="2">
    <source>
        <dbReference type="Pfam" id="PF01365"/>
    </source>
</evidence>
<gene>
    <name evidence="3" type="ORF">LSH36_861g02042</name>
</gene>
<dbReference type="Gene3D" id="2.80.10.50">
    <property type="match status" value="1"/>
</dbReference>
<dbReference type="SUPFAM" id="SSF100909">
    <property type="entry name" value="IP3 receptor type 1 binding core, domain 2"/>
    <property type="match status" value="1"/>
</dbReference>
<proteinExistence type="predicted"/>
<keyword evidence="4" id="KW-1185">Reference proteome</keyword>
<dbReference type="GO" id="GO:0005262">
    <property type="term" value="F:calcium channel activity"/>
    <property type="evidence" value="ECO:0007669"/>
    <property type="project" value="InterPro"/>
</dbReference>
<dbReference type="EMBL" id="JAODUP010000861">
    <property type="protein sequence ID" value="KAK2143235.1"/>
    <property type="molecule type" value="Genomic_DNA"/>
</dbReference>
<name>A0AAD9IZL0_9ANNE</name>
<dbReference type="Proteomes" id="UP001208570">
    <property type="component" value="Unassembled WGS sequence"/>
</dbReference>
<dbReference type="PANTHER" id="PTHR13715:SF99">
    <property type="entry name" value="INOSITOL 1,4,5-TRISPHOSPHATE RECEPTOR-LIKE PROTEIN A"/>
    <property type="match status" value="1"/>
</dbReference>
<evidence type="ECO:0000313" key="3">
    <source>
        <dbReference type="EMBL" id="KAK2143235.1"/>
    </source>
</evidence>
<dbReference type="GO" id="GO:0016020">
    <property type="term" value="C:membrane"/>
    <property type="evidence" value="ECO:0007669"/>
    <property type="project" value="InterPro"/>
</dbReference>
<organism evidence="3 4">
    <name type="scientific">Paralvinella palmiformis</name>
    <dbReference type="NCBI Taxonomy" id="53620"/>
    <lineage>
        <taxon>Eukaryota</taxon>
        <taxon>Metazoa</taxon>
        <taxon>Spiralia</taxon>
        <taxon>Lophotrochozoa</taxon>
        <taxon>Annelida</taxon>
        <taxon>Polychaeta</taxon>
        <taxon>Sedentaria</taxon>
        <taxon>Canalipalpata</taxon>
        <taxon>Terebellida</taxon>
        <taxon>Terebelliformia</taxon>
        <taxon>Alvinellidae</taxon>
        <taxon>Paralvinella</taxon>
    </lineage>
</organism>
<protein>
    <recommendedName>
        <fullName evidence="2">RIH domain-containing protein</fullName>
    </recommendedName>
</protein>